<gene>
    <name evidence="2" type="ORF">HID58_028377</name>
</gene>
<proteinExistence type="predicted"/>
<organism evidence="2 3">
    <name type="scientific">Brassica napus</name>
    <name type="common">Rape</name>
    <dbReference type="NCBI Taxonomy" id="3708"/>
    <lineage>
        <taxon>Eukaryota</taxon>
        <taxon>Viridiplantae</taxon>
        <taxon>Streptophyta</taxon>
        <taxon>Embryophyta</taxon>
        <taxon>Tracheophyta</taxon>
        <taxon>Spermatophyta</taxon>
        <taxon>Magnoliopsida</taxon>
        <taxon>eudicotyledons</taxon>
        <taxon>Gunneridae</taxon>
        <taxon>Pentapetalae</taxon>
        <taxon>rosids</taxon>
        <taxon>malvids</taxon>
        <taxon>Brassicales</taxon>
        <taxon>Brassicaceae</taxon>
        <taxon>Brassiceae</taxon>
        <taxon>Brassica</taxon>
    </lineage>
</organism>
<feature type="region of interest" description="Disordered" evidence="1">
    <location>
        <begin position="1"/>
        <end position="33"/>
    </location>
</feature>
<feature type="region of interest" description="Disordered" evidence="1">
    <location>
        <begin position="161"/>
        <end position="289"/>
    </location>
</feature>
<feature type="compositionally biased region" description="Basic and acidic residues" evidence="1">
    <location>
        <begin position="249"/>
        <end position="289"/>
    </location>
</feature>
<dbReference type="EMBL" id="JAGKQM010000008">
    <property type="protein sequence ID" value="KAH0913931.1"/>
    <property type="molecule type" value="Genomic_DNA"/>
</dbReference>
<feature type="compositionally biased region" description="Basic and acidic residues" evidence="1">
    <location>
        <begin position="18"/>
        <end position="32"/>
    </location>
</feature>
<dbReference type="Proteomes" id="UP000824890">
    <property type="component" value="Unassembled WGS sequence"/>
</dbReference>
<evidence type="ECO:0000313" key="3">
    <source>
        <dbReference type="Proteomes" id="UP000824890"/>
    </source>
</evidence>
<reference evidence="2 3" key="1">
    <citation type="submission" date="2021-05" db="EMBL/GenBank/DDBJ databases">
        <title>Genome Assembly of Synthetic Allotetraploid Brassica napus Reveals Homoeologous Exchanges between Subgenomes.</title>
        <authorList>
            <person name="Davis J.T."/>
        </authorList>
    </citation>
    <scope>NUCLEOTIDE SEQUENCE [LARGE SCALE GENOMIC DNA]</scope>
    <source>
        <strain evidence="3">cv. Da-Ae</strain>
        <tissue evidence="2">Seedling</tissue>
    </source>
</reference>
<feature type="compositionally biased region" description="Basic and acidic residues" evidence="1">
    <location>
        <begin position="219"/>
        <end position="234"/>
    </location>
</feature>
<sequence>MIYKNNDGLTPPPGGDDAENKKKQQEEAERNRLPATLLVDEDAKKKKDGLILTLPINEDVKKNIYNGSQKGIVHCGLQVLVGMWILCLGCKPEGILCEKGVVYDYFRGSVSNGMIFIVEFKHYAYTVRWDEEESRELWRNNYYEIVAELDREEEEKKIRTGCGDVKNNNDDLTTSHLVDEDVKKNNGLTSPPIHEDVKKKSNRLTPLPSGYDAPPSGDDAEKKKTVDEDVKNNNDDVTTPHPDDEVEAEERKTEDERMRHDDELEVEERKAEDERKQHADELESEERIAEAERKRQDEELEAWIAVEELGLQALYERNKEADMEELLSFCNQYHLGMKFKIMAKGLARTRGSVSNGRTFIVEFKHDAYTVRWDEERSRLTAHPVDEDVKKNYKCLTTPPHPVDEDVKKNNDSLTPHLQLMKM</sequence>
<evidence type="ECO:0000256" key="1">
    <source>
        <dbReference type="SAM" id="MobiDB-lite"/>
    </source>
</evidence>
<keyword evidence="3" id="KW-1185">Reference proteome</keyword>
<accession>A0ABQ8CA45</accession>
<comment type="caution">
    <text evidence="2">The sequence shown here is derived from an EMBL/GenBank/DDBJ whole genome shotgun (WGS) entry which is preliminary data.</text>
</comment>
<evidence type="ECO:0000313" key="2">
    <source>
        <dbReference type="EMBL" id="KAH0913931.1"/>
    </source>
</evidence>
<name>A0ABQ8CA45_BRANA</name>
<protein>
    <submittedName>
        <fullName evidence="2">Uncharacterized protein</fullName>
    </submittedName>
</protein>